<dbReference type="PROSITE" id="PS51257">
    <property type="entry name" value="PROKAR_LIPOPROTEIN"/>
    <property type="match status" value="1"/>
</dbReference>
<dbReference type="RefSeq" id="WP_067370448.1">
    <property type="nucleotide sequence ID" value="NZ_BDQI01000002.1"/>
</dbReference>
<keyword evidence="2" id="KW-0449">Lipoprotein</keyword>
<organism evidence="2 3">
    <name type="scientific">Streptomyces olivochromogenes</name>
    <dbReference type="NCBI Taxonomy" id="1963"/>
    <lineage>
        <taxon>Bacteria</taxon>
        <taxon>Bacillati</taxon>
        <taxon>Actinomycetota</taxon>
        <taxon>Actinomycetes</taxon>
        <taxon>Kitasatosporales</taxon>
        <taxon>Streptomycetaceae</taxon>
        <taxon>Streptomyces</taxon>
    </lineage>
</organism>
<feature type="region of interest" description="Disordered" evidence="1">
    <location>
        <begin position="264"/>
        <end position="284"/>
    </location>
</feature>
<evidence type="ECO:0000256" key="1">
    <source>
        <dbReference type="SAM" id="MobiDB-lite"/>
    </source>
</evidence>
<evidence type="ECO:0000313" key="2">
    <source>
        <dbReference type="EMBL" id="GAX50321.1"/>
    </source>
</evidence>
<comment type="caution">
    <text evidence="2">The sequence shown here is derived from an EMBL/GenBank/DDBJ whole genome shotgun (WGS) entry which is preliminary data.</text>
</comment>
<dbReference type="AlphaFoldDB" id="A0A250V833"/>
<gene>
    <name evidence="2" type="ORF">SO3561_01819</name>
</gene>
<reference evidence="3" key="1">
    <citation type="submission" date="2017-05" db="EMBL/GenBank/DDBJ databases">
        <title>Streptomyces olivochromogenes NBRC 3561 whole genome shotgun sequence.</title>
        <authorList>
            <person name="Dohra H."/>
            <person name="Kodani S."/>
        </authorList>
    </citation>
    <scope>NUCLEOTIDE SEQUENCE [LARGE SCALE GENOMIC DNA]</scope>
    <source>
        <strain evidence="3">NBRC 3561</strain>
    </source>
</reference>
<dbReference type="STRING" id="1963.AQJ27_19925"/>
<dbReference type="SUPFAM" id="SSF89392">
    <property type="entry name" value="Prokaryotic lipoproteins and lipoprotein localization factors"/>
    <property type="match status" value="1"/>
</dbReference>
<dbReference type="InterPro" id="IPR029046">
    <property type="entry name" value="LolA/LolB/LppX"/>
</dbReference>
<protein>
    <submittedName>
        <fullName evidence="2">Putative lipoprotein</fullName>
    </submittedName>
</protein>
<sequence length="284" mass="30011">MRHRRNAIWAGVVAATLAGTTLMTGCGAGATKKTAGAVSHADAVRAVLSRAADRSERLGSAEVKMTMDMGPGSTPATMTGTYSWRGGYAFDVVTAAEAVDMRKLTASATVRMMFVDGSYYYDVDPQPSGPLKGKEWMKVDGPAMFGEKGSAKFSGYHGGSSPTASLQALRYATDVKDLGRASVNGRSATHYATVLDRAHKGRLEEAFGSENALLGAFFVMADSITTDVWVDAEGLPVRLEQNIGSMRVTMDFAKFGATAGVEAPPAARTGDMTEELRATARQQS</sequence>
<accession>A0A250V833</accession>
<keyword evidence="3" id="KW-1185">Reference proteome</keyword>
<name>A0A250V833_STROL</name>
<dbReference type="Gene3D" id="2.50.20.20">
    <property type="match status" value="1"/>
</dbReference>
<dbReference type="Proteomes" id="UP000217446">
    <property type="component" value="Unassembled WGS sequence"/>
</dbReference>
<proteinExistence type="predicted"/>
<evidence type="ECO:0000313" key="3">
    <source>
        <dbReference type="Proteomes" id="UP000217446"/>
    </source>
</evidence>
<dbReference type="EMBL" id="BDQI01000002">
    <property type="protein sequence ID" value="GAX50321.1"/>
    <property type="molecule type" value="Genomic_DNA"/>
</dbReference>